<feature type="region of interest" description="Disordered" evidence="1">
    <location>
        <begin position="35"/>
        <end position="87"/>
    </location>
</feature>
<keyword evidence="2" id="KW-0472">Membrane</keyword>
<gene>
    <name evidence="3" type="ORF">PVAP13_9KG069657</name>
</gene>
<evidence type="ECO:0000313" key="4">
    <source>
        <dbReference type="Proteomes" id="UP000823388"/>
    </source>
</evidence>
<dbReference type="Proteomes" id="UP000823388">
    <property type="component" value="Chromosome 9K"/>
</dbReference>
<feature type="transmembrane region" description="Helical" evidence="2">
    <location>
        <begin position="134"/>
        <end position="154"/>
    </location>
</feature>
<dbReference type="PANTHER" id="PTHR34936:SF6">
    <property type="entry name" value="OS03G0669600 PROTEIN"/>
    <property type="match status" value="1"/>
</dbReference>
<dbReference type="EMBL" id="CM029053">
    <property type="protein sequence ID" value="KAG2546951.1"/>
    <property type="molecule type" value="Genomic_DNA"/>
</dbReference>
<proteinExistence type="predicted"/>
<feature type="compositionally biased region" description="Gly residues" evidence="1">
    <location>
        <begin position="66"/>
        <end position="87"/>
    </location>
</feature>
<organism evidence="3 4">
    <name type="scientific">Panicum virgatum</name>
    <name type="common">Blackwell switchgrass</name>
    <dbReference type="NCBI Taxonomy" id="38727"/>
    <lineage>
        <taxon>Eukaryota</taxon>
        <taxon>Viridiplantae</taxon>
        <taxon>Streptophyta</taxon>
        <taxon>Embryophyta</taxon>
        <taxon>Tracheophyta</taxon>
        <taxon>Spermatophyta</taxon>
        <taxon>Magnoliopsida</taxon>
        <taxon>Liliopsida</taxon>
        <taxon>Poales</taxon>
        <taxon>Poaceae</taxon>
        <taxon>PACMAD clade</taxon>
        <taxon>Panicoideae</taxon>
        <taxon>Panicodae</taxon>
        <taxon>Paniceae</taxon>
        <taxon>Panicinae</taxon>
        <taxon>Panicum</taxon>
        <taxon>Panicum sect. Hiantes</taxon>
    </lineage>
</organism>
<name>A0A8T0NAK2_PANVG</name>
<accession>A0A8T0NAK2</accession>
<keyword evidence="2" id="KW-1133">Transmembrane helix</keyword>
<keyword evidence="4" id="KW-1185">Reference proteome</keyword>
<protein>
    <submittedName>
        <fullName evidence="3">Uncharacterized protein</fullName>
    </submittedName>
</protein>
<reference evidence="3" key="1">
    <citation type="submission" date="2020-05" db="EMBL/GenBank/DDBJ databases">
        <title>WGS assembly of Panicum virgatum.</title>
        <authorList>
            <person name="Lovell J.T."/>
            <person name="Jenkins J."/>
            <person name="Shu S."/>
            <person name="Juenger T.E."/>
            <person name="Schmutz J."/>
        </authorList>
    </citation>
    <scope>NUCLEOTIDE SEQUENCE</scope>
    <source>
        <strain evidence="3">AP13</strain>
    </source>
</reference>
<dbReference type="AlphaFoldDB" id="A0A8T0NAK2"/>
<evidence type="ECO:0000256" key="1">
    <source>
        <dbReference type="SAM" id="MobiDB-lite"/>
    </source>
</evidence>
<comment type="caution">
    <text evidence="3">The sequence shown here is derived from an EMBL/GenBank/DDBJ whole genome shotgun (WGS) entry which is preliminary data.</text>
</comment>
<dbReference type="PANTHER" id="PTHR34936">
    <property type="entry name" value="EXPRESSED PROTEIN"/>
    <property type="match status" value="1"/>
</dbReference>
<feature type="transmembrane region" description="Helical" evidence="2">
    <location>
        <begin position="160"/>
        <end position="180"/>
    </location>
</feature>
<evidence type="ECO:0000256" key="2">
    <source>
        <dbReference type="SAM" id="Phobius"/>
    </source>
</evidence>
<keyword evidence="2" id="KW-0812">Transmembrane</keyword>
<sequence length="199" mass="21184">MGSFPPNRPGRNLFARFPLVASSFPGRLFPLVSLTQPRPHRGAAESSSKFQPAEPPKSSRAPGAAGSRGLGDPEGSGSSGAGAAGSGGKQAPVVAKSSASGAAAVAGLAAMITRSKLVEQLRDYQIRSQHKRDIIGAISWGLLCCFLIISSYMTLYFRHFWLSAVIISLGILLPAGLYILRQRKLAKKRERRLLLPLSM</sequence>
<evidence type="ECO:0000313" key="3">
    <source>
        <dbReference type="EMBL" id="KAG2546951.1"/>
    </source>
</evidence>